<dbReference type="Proteomes" id="UP000265962">
    <property type="component" value="Unassembled WGS sequence"/>
</dbReference>
<keyword evidence="2 4" id="KW-0238">DNA-binding</keyword>
<dbReference type="EMBL" id="OMOH01000004">
    <property type="protein sequence ID" value="SPF68375.1"/>
    <property type="molecule type" value="Genomic_DNA"/>
</dbReference>
<dbReference type="GO" id="GO:0000976">
    <property type="term" value="F:transcription cis-regulatory region binding"/>
    <property type="evidence" value="ECO:0007669"/>
    <property type="project" value="TreeGrafter"/>
</dbReference>
<gene>
    <name evidence="7" type="ORF">PROPJV5_1370</name>
</gene>
<evidence type="ECO:0000313" key="7">
    <source>
        <dbReference type="EMBL" id="SPF68375.1"/>
    </source>
</evidence>
<dbReference type="AlphaFoldDB" id="A0A375I4U0"/>
<dbReference type="InterPro" id="IPR050109">
    <property type="entry name" value="HTH-type_TetR-like_transc_reg"/>
</dbReference>
<dbReference type="PANTHER" id="PTHR30055">
    <property type="entry name" value="HTH-TYPE TRANSCRIPTIONAL REGULATOR RUTR"/>
    <property type="match status" value="1"/>
</dbReference>
<keyword evidence="8" id="KW-1185">Reference proteome</keyword>
<keyword evidence="1" id="KW-0805">Transcription regulation</keyword>
<evidence type="ECO:0000256" key="1">
    <source>
        <dbReference type="ARBA" id="ARBA00023015"/>
    </source>
</evidence>
<evidence type="ECO:0000256" key="2">
    <source>
        <dbReference type="ARBA" id="ARBA00023125"/>
    </source>
</evidence>
<dbReference type="SUPFAM" id="SSF46689">
    <property type="entry name" value="Homeodomain-like"/>
    <property type="match status" value="1"/>
</dbReference>
<protein>
    <submittedName>
        <fullName evidence="7">Homeobox domain-like</fullName>
    </submittedName>
</protein>
<dbReference type="OrthoDB" id="3539650at2"/>
<proteinExistence type="predicted"/>
<reference evidence="8" key="1">
    <citation type="submission" date="2018-02" db="EMBL/GenBank/DDBJ databases">
        <authorList>
            <person name="Hornung B."/>
        </authorList>
    </citation>
    <scope>NUCLEOTIDE SEQUENCE [LARGE SCALE GENOMIC DNA]</scope>
</reference>
<accession>A0A375I4U0</accession>
<dbReference type="InterPro" id="IPR001647">
    <property type="entry name" value="HTH_TetR"/>
</dbReference>
<dbReference type="PROSITE" id="PS50977">
    <property type="entry name" value="HTH_TETR_2"/>
    <property type="match status" value="1"/>
</dbReference>
<keyword evidence="7" id="KW-0371">Homeobox</keyword>
<dbReference type="InterPro" id="IPR009057">
    <property type="entry name" value="Homeodomain-like_sf"/>
</dbReference>
<name>A0A375I4U0_9ACTN</name>
<dbReference type="Pfam" id="PF00440">
    <property type="entry name" value="TetR_N"/>
    <property type="match status" value="1"/>
</dbReference>
<keyword evidence="3" id="KW-0804">Transcription</keyword>
<evidence type="ECO:0000256" key="3">
    <source>
        <dbReference type="ARBA" id="ARBA00023163"/>
    </source>
</evidence>
<feature type="region of interest" description="Disordered" evidence="5">
    <location>
        <begin position="108"/>
        <end position="128"/>
    </location>
</feature>
<feature type="DNA-binding region" description="H-T-H motif" evidence="4">
    <location>
        <begin position="26"/>
        <end position="45"/>
    </location>
</feature>
<evidence type="ECO:0000256" key="5">
    <source>
        <dbReference type="SAM" id="MobiDB-lite"/>
    </source>
</evidence>
<evidence type="ECO:0000256" key="4">
    <source>
        <dbReference type="PROSITE-ProRule" id="PRU00335"/>
    </source>
</evidence>
<evidence type="ECO:0000259" key="6">
    <source>
        <dbReference type="PROSITE" id="PS50977"/>
    </source>
</evidence>
<dbReference type="PRINTS" id="PR00455">
    <property type="entry name" value="HTHTETR"/>
</dbReference>
<feature type="domain" description="HTH tetR-type" evidence="6">
    <location>
        <begin position="4"/>
        <end position="63"/>
    </location>
</feature>
<dbReference type="PANTHER" id="PTHR30055:SF234">
    <property type="entry name" value="HTH-TYPE TRANSCRIPTIONAL REGULATOR BETI"/>
    <property type="match status" value="1"/>
</dbReference>
<dbReference type="Gene3D" id="1.10.357.10">
    <property type="entry name" value="Tetracycline Repressor, domain 2"/>
    <property type="match status" value="1"/>
</dbReference>
<evidence type="ECO:0000313" key="8">
    <source>
        <dbReference type="Proteomes" id="UP000265962"/>
    </source>
</evidence>
<sequence>MSPEERRRTIIEAARPLLVANGGRFTTKQVAEAAGIAEGTIFRVFPTKQALYDAVIADVLDPTPTVEAFRTMPEHHSLEERITAVLTLLYSDMDTIEEVFMAVHAMPSDDLSPRKPPMKNCDGAPTRSDDLRGAMAEAIAPWRDELSVSLEEAAAWLRSVAMATSHPFLKRGADFPPELAARLITHGLTKGSTRP</sequence>
<dbReference type="GO" id="GO:0003700">
    <property type="term" value="F:DNA-binding transcription factor activity"/>
    <property type="evidence" value="ECO:0007669"/>
    <property type="project" value="TreeGrafter"/>
</dbReference>
<organism evidence="7 8">
    <name type="scientific">Propionibacterium ruminifibrarum</name>
    <dbReference type="NCBI Taxonomy" id="1962131"/>
    <lineage>
        <taxon>Bacteria</taxon>
        <taxon>Bacillati</taxon>
        <taxon>Actinomycetota</taxon>
        <taxon>Actinomycetes</taxon>
        <taxon>Propionibacteriales</taxon>
        <taxon>Propionibacteriaceae</taxon>
        <taxon>Propionibacterium</taxon>
    </lineage>
</organism>